<gene>
    <name evidence="2" type="ORF">KHY36_03080</name>
</gene>
<keyword evidence="1" id="KW-1133">Transmembrane helix</keyword>
<evidence type="ECO:0000313" key="3">
    <source>
        <dbReference type="Proteomes" id="UP000759273"/>
    </source>
</evidence>
<organism evidence="2 3">
    <name type="scientific">Subdoligranulum variabile</name>
    <dbReference type="NCBI Taxonomy" id="214851"/>
    <lineage>
        <taxon>Bacteria</taxon>
        <taxon>Bacillati</taxon>
        <taxon>Bacillota</taxon>
        <taxon>Clostridia</taxon>
        <taxon>Eubacteriales</taxon>
        <taxon>Oscillospiraceae</taxon>
        <taxon>Subdoligranulum</taxon>
    </lineage>
</organism>
<sequence>MCSFDYHFHRAMEYEDDLVWIMACYYNLIHAICLFYYWDNESECMNMMDHLMSCFWEDLREFMEKEKMAENKENNK</sequence>
<proteinExistence type="predicted"/>
<comment type="caution">
    <text evidence="2">The sequence shown here is derived from an EMBL/GenBank/DDBJ whole genome shotgun (WGS) entry which is preliminary data.</text>
</comment>
<evidence type="ECO:0000313" key="2">
    <source>
        <dbReference type="EMBL" id="MBS5331497.1"/>
    </source>
</evidence>
<dbReference type="Proteomes" id="UP000759273">
    <property type="component" value="Unassembled WGS sequence"/>
</dbReference>
<reference evidence="2" key="1">
    <citation type="submission" date="2021-02" db="EMBL/GenBank/DDBJ databases">
        <title>Infant gut strain persistence is associated with maternal origin, phylogeny, and functional potential including surface adhesion and iron acquisition.</title>
        <authorList>
            <person name="Lou Y.C."/>
        </authorList>
    </citation>
    <scope>NUCLEOTIDE SEQUENCE</scope>
    <source>
        <strain evidence="2">L3_101_000M1_dasL3_101_000M1_concoct_87</strain>
    </source>
</reference>
<keyword evidence="1" id="KW-0472">Membrane</keyword>
<keyword evidence="1" id="KW-0812">Transmembrane</keyword>
<dbReference type="EMBL" id="JAGZGG010000004">
    <property type="protein sequence ID" value="MBS5331497.1"/>
    <property type="molecule type" value="Genomic_DNA"/>
</dbReference>
<accession>A0A943DC03</accession>
<name>A0A943DC03_9FIRM</name>
<feature type="transmembrane region" description="Helical" evidence="1">
    <location>
        <begin position="18"/>
        <end position="38"/>
    </location>
</feature>
<protein>
    <submittedName>
        <fullName evidence="2">Uncharacterized protein</fullName>
    </submittedName>
</protein>
<evidence type="ECO:0000256" key="1">
    <source>
        <dbReference type="SAM" id="Phobius"/>
    </source>
</evidence>
<dbReference type="AlphaFoldDB" id="A0A943DC03"/>